<evidence type="ECO:0000313" key="10">
    <source>
        <dbReference type="EMBL" id="ETZ04587.1"/>
    </source>
</evidence>
<gene>
    <name evidence="9" type="primary">glyQ</name>
    <name evidence="10" type="ORF">K737_301004</name>
</gene>
<dbReference type="GO" id="GO:0004820">
    <property type="term" value="F:glycine-tRNA ligase activity"/>
    <property type="evidence" value="ECO:0007669"/>
    <property type="project" value="UniProtKB-UniRule"/>
</dbReference>
<name>A0A061JH41_9PROT</name>
<dbReference type="HAMAP" id="MF_00254">
    <property type="entry name" value="Gly_tRNA_synth_alpha"/>
    <property type="match status" value="1"/>
</dbReference>
<dbReference type="InterPro" id="IPR002310">
    <property type="entry name" value="Gly-tRNA_ligase_asu"/>
</dbReference>
<comment type="caution">
    <text evidence="10">The sequence shown here is derived from an EMBL/GenBank/DDBJ whole genome shotgun (WGS) entry which is preliminary data.</text>
</comment>
<keyword evidence="3 9" id="KW-0436">Ligase</keyword>
<dbReference type="Gene3D" id="1.20.58.180">
    <property type="entry name" value="Class II aaRS and biotin synthetases, domain 2"/>
    <property type="match status" value="1"/>
</dbReference>
<evidence type="ECO:0000256" key="4">
    <source>
        <dbReference type="ARBA" id="ARBA00022741"/>
    </source>
</evidence>
<dbReference type="InterPro" id="IPR006194">
    <property type="entry name" value="Gly-tRNA-synth_heterodimer"/>
</dbReference>
<keyword evidence="9" id="KW-0963">Cytoplasm</keyword>
<keyword evidence="4 9" id="KW-0547">Nucleotide-binding</keyword>
<keyword evidence="7 9" id="KW-0030">Aminoacyl-tRNA synthetase</keyword>
<evidence type="ECO:0000256" key="6">
    <source>
        <dbReference type="ARBA" id="ARBA00022917"/>
    </source>
</evidence>
<dbReference type="Gene3D" id="3.30.930.10">
    <property type="entry name" value="Bira Bifunctional Protein, Domain 2"/>
    <property type="match status" value="1"/>
</dbReference>
<dbReference type="Proteomes" id="UP000026922">
    <property type="component" value="Unassembled WGS sequence"/>
</dbReference>
<proteinExistence type="inferred from homology"/>
<dbReference type="EC" id="6.1.1.14" evidence="9"/>
<comment type="similarity">
    <text evidence="1 9">Belongs to the class-II aminoacyl-tRNA synthetase family.</text>
</comment>
<dbReference type="SUPFAM" id="SSF55681">
    <property type="entry name" value="Class II aaRS and biotin synthetases"/>
    <property type="match status" value="1"/>
</dbReference>
<dbReference type="GO" id="GO:0005524">
    <property type="term" value="F:ATP binding"/>
    <property type="evidence" value="ECO:0007669"/>
    <property type="project" value="UniProtKB-UniRule"/>
</dbReference>
<accession>A0A061JH41</accession>
<organism evidence="10 11">
    <name type="scientific">Holospora undulata HU1</name>
    <dbReference type="NCBI Taxonomy" id="1321371"/>
    <lineage>
        <taxon>Bacteria</taxon>
        <taxon>Pseudomonadati</taxon>
        <taxon>Pseudomonadota</taxon>
        <taxon>Alphaproteobacteria</taxon>
        <taxon>Holosporales</taxon>
        <taxon>Holosporaceae</taxon>
        <taxon>Holospora</taxon>
    </lineage>
</organism>
<dbReference type="GO" id="GO:0006426">
    <property type="term" value="P:glycyl-tRNA aminoacylation"/>
    <property type="evidence" value="ECO:0007669"/>
    <property type="project" value="UniProtKB-UniRule"/>
</dbReference>
<dbReference type="PROSITE" id="PS50861">
    <property type="entry name" value="AA_TRNA_LIGASE_II_GLYAB"/>
    <property type="match status" value="1"/>
</dbReference>
<evidence type="ECO:0000256" key="3">
    <source>
        <dbReference type="ARBA" id="ARBA00022598"/>
    </source>
</evidence>
<evidence type="ECO:0000256" key="7">
    <source>
        <dbReference type="ARBA" id="ARBA00023146"/>
    </source>
</evidence>
<dbReference type="GO" id="GO:0005829">
    <property type="term" value="C:cytosol"/>
    <property type="evidence" value="ECO:0007669"/>
    <property type="project" value="TreeGrafter"/>
</dbReference>
<evidence type="ECO:0000313" key="11">
    <source>
        <dbReference type="Proteomes" id="UP000026922"/>
    </source>
</evidence>
<keyword evidence="5 9" id="KW-0067">ATP-binding</keyword>
<evidence type="ECO:0000256" key="5">
    <source>
        <dbReference type="ARBA" id="ARBA00022840"/>
    </source>
</evidence>
<sequence>MGGKAFKVVNTFQNLYLTLQNFWHKKGCCLLHPCDVPVGAATFHPEVLFPALGKKPWRAAFMQACRRPGDGRFGDNPNRLQKFHQFQVLLKPIPEEVKSWMLESFVELGIPVHQCDIRFVEDNWESPTLGAQGLGWEVWINGMEVLQFTYFQKIGGYECRPASVELAYGMERIALVQQNKKNVFDLAWNQDPGLVTYRDLFLHQEKEFSRYYFEHTCPLKLTQDFHYTLEQAGKILAEGMMLPAYELCMQGSHLFNMLEASGTLSVVQKGDYILKIRELVHACCTFWIEKEACDNC</sequence>
<dbReference type="EMBL" id="ARPM03000172">
    <property type="protein sequence ID" value="ETZ04587.1"/>
    <property type="molecule type" value="Genomic_DNA"/>
</dbReference>
<dbReference type="PRINTS" id="PR01044">
    <property type="entry name" value="TRNASYNTHGA"/>
</dbReference>
<protein>
    <recommendedName>
        <fullName evidence="9">Glycine--tRNA ligase alpha subunit</fullName>
        <ecNumber evidence="9">6.1.1.14</ecNumber>
    </recommendedName>
    <alternativeName>
        <fullName evidence="9">Glycyl-tRNA synthetase alpha subunit</fullName>
        <shortName evidence="9">GlyRS</shortName>
    </alternativeName>
</protein>
<dbReference type="PANTHER" id="PTHR30075:SF2">
    <property type="entry name" value="GLYCINE--TRNA LIGASE, CHLOROPLASTIC_MITOCHONDRIAL 2"/>
    <property type="match status" value="1"/>
</dbReference>
<dbReference type="InterPro" id="IPR045864">
    <property type="entry name" value="aa-tRNA-synth_II/BPL/LPL"/>
</dbReference>
<dbReference type="PANTHER" id="PTHR30075">
    <property type="entry name" value="GLYCYL-TRNA SYNTHETASE"/>
    <property type="match status" value="1"/>
</dbReference>
<comment type="subunit">
    <text evidence="2 9">Tetramer of two alpha and two beta subunits.</text>
</comment>
<keyword evidence="6 9" id="KW-0648">Protein biosynthesis</keyword>
<evidence type="ECO:0000256" key="8">
    <source>
        <dbReference type="ARBA" id="ARBA00047937"/>
    </source>
</evidence>
<comment type="subcellular location">
    <subcellularLocation>
        <location evidence="9">Cytoplasm</location>
    </subcellularLocation>
</comment>
<keyword evidence="11" id="KW-1185">Reference proteome</keyword>
<dbReference type="Pfam" id="PF02091">
    <property type="entry name" value="tRNA-synt_2e"/>
    <property type="match status" value="1"/>
</dbReference>
<evidence type="ECO:0000256" key="1">
    <source>
        <dbReference type="ARBA" id="ARBA00008226"/>
    </source>
</evidence>
<dbReference type="AlphaFoldDB" id="A0A061JH41"/>
<evidence type="ECO:0000256" key="2">
    <source>
        <dbReference type="ARBA" id="ARBA00011209"/>
    </source>
</evidence>
<reference evidence="10 11" key="1">
    <citation type="journal article" date="2013" name="Genome Announc.">
        <title>Draft Genome Sequence of Holospora undulata Strain HU1, a Micronucleus-Specific Symbiont of the Ciliate Paramecium caudatum.</title>
        <authorList>
            <person name="Dohra H."/>
            <person name="Suzuki H."/>
            <person name="Suzuki T."/>
            <person name="Tanaka K."/>
            <person name="Fujishima M."/>
        </authorList>
    </citation>
    <scope>NUCLEOTIDE SEQUENCE [LARGE SCALE GENOMIC DNA]</scope>
    <source>
        <strain evidence="10 11">HU1</strain>
    </source>
</reference>
<comment type="catalytic activity">
    <reaction evidence="8 9">
        <text>tRNA(Gly) + glycine + ATP = glycyl-tRNA(Gly) + AMP + diphosphate</text>
        <dbReference type="Rhea" id="RHEA:16013"/>
        <dbReference type="Rhea" id="RHEA-COMP:9664"/>
        <dbReference type="Rhea" id="RHEA-COMP:9683"/>
        <dbReference type="ChEBI" id="CHEBI:30616"/>
        <dbReference type="ChEBI" id="CHEBI:33019"/>
        <dbReference type="ChEBI" id="CHEBI:57305"/>
        <dbReference type="ChEBI" id="CHEBI:78442"/>
        <dbReference type="ChEBI" id="CHEBI:78522"/>
        <dbReference type="ChEBI" id="CHEBI:456215"/>
        <dbReference type="EC" id="6.1.1.14"/>
    </reaction>
</comment>
<evidence type="ECO:0000256" key="9">
    <source>
        <dbReference type="HAMAP-Rule" id="MF_00254"/>
    </source>
</evidence>
<dbReference type="NCBIfam" id="NF006827">
    <property type="entry name" value="PRK09348.1"/>
    <property type="match status" value="1"/>
</dbReference>